<dbReference type="SUPFAM" id="SSF52016">
    <property type="entry name" value="LeuD/IlvD-like"/>
    <property type="match status" value="1"/>
</dbReference>
<dbReference type="NCBIfam" id="NF006757">
    <property type="entry name" value="PRK09277.1"/>
    <property type="match status" value="1"/>
</dbReference>
<evidence type="ECO:0000256" key="6">
    <source>
        <dbReference type="ARBA" id="ARBA00023014"/>
    </source>
</evidence>
<dbReference type="Gene3D" id="3.30.499.10">
    <property type="entry name" value="Aconitase, domain 3"/>
    <property type="match status" value="2"/>
</dbReference>
<sequence>MGLNVSSLNNLKQNQYLTKLVSNEHMSTDPSNHDYWDQLLSFAFDNLPQICNDQKFVDENISPLLSSLVENNLSSHNIGSIVRIVIDKTSKLKEGKSEEQSYNLIVWQTYNSLFILRSAAKYLIETLTEDNIIRHFTAKVDTNEKKTEESGLVMIEQLLITLIEILVDIPLSDMTYNLHLEAINGLLVLLSTQMYSARPANKSSIYRLVMQKKCAIHALLLTKSLLTNFVSQRPAPELQGGSIILGLASGLWNVLTLGYAAKGVESDKPPLLSRQSLLLLLVLTNHCTTDSNPYREALFGCCDSQMDSQIAADQTVTGFKIEFASLYKTLCITLNDDQTTLLLYMLLHRNHYFKSFVLTKGVESDKPPLLSRQSLLLLLVLTNHCTTDSNPYREALFGCCDSQMDSQIAADQTVTGFKIEFASLYKTLCITLNDDQTTLLLYMLLHRNHYFKSFTTLLLYMLLHRNHYFKSFVLSRALDLDQFVIPILKILYTSPDRNSHHIYMALIILLVLSEDNLFNESVHDITLKNIVWYADRQLTEISLGGLIILVIIRTIQYNMSRARDRFLHTNLCATLANMSNHFKRLNPYVCQRLVSLFEKLSKKFNRILKEVKTNETKTNGIDQSDVSSDCETSSVAPDLQQDLSIFEEVLRMILEIINACLAAQLTNNPNLVYTLLYKRQVLEPFQSHPCFQDIVMNIETVLTYFSNRIEAIDRNLSVSEVYEIIQQSSLQWPSDRLKKFPELRFRYVEDEQPEEFFIPYIWSLNIKVDGIDYQYYDVPALNQSKYERLPFSIRVLLESAVRSCDGFQVKERDVEKIIDWQIQQKSNAEIPFKPSRVILQDLTGVPAVVDFAAMREAFQRLGGDPNKINPLCPADLVIDHSVQVDFSRTQPFRPHTPNTHKDTPKELITQNIENLNNGINPYADFKLKHKTCPFHRLKSLGAESLHRNEELEFQRNRERFEFLKWGANALKNTTIIPPGSGICHQVNLEYLARVVFKSQNNVLYPDSVVGLDSHTTMINGLGVVGWGVGGIEAEAVMLGQSICMVLPEVVGYKLMGKLPSYATSTDVVLTITKNLRQMGVVGKFVEFYGPGVSELSIADRATIANMCPEYGATIGFFPTDRTTIDYLVQTGREEDVIKYAENYLKAVKMFRKDYNDSNEDPIFSKVIELDLSSITPSVSGPKRPHDRVSVSQMKQDFQNCLTNKIGFKGFGISSEQIHTSVPFIFDDKEYLLSHGSVVIAAITSCTNTSNPSVMLGAGMLCKNAVEKGLSVAPYIKTSMSPGSGVVTFYLRESGVTPYLEKLGFDIVGYGCMTCIGNSGPLPESVVEAIDKGDLVSVGILSGNRNFEGRVHPNTRANYLASPLLVVAYAIAGTVNIDFETEPLGKDMSGNNVFLRDIWPKREEIHSMEQKCVIPVMFREVYSKIRFGNERWNQLNASNELLYRFDPNSTYIKSPPYFDHMEAKLPKIEPIVNARVLLHLGDSVTTDHISPAGSIARISPAAKYLMERGLDLIAN</sequence>
<dbReference type="Pfam" id="PF00330">
    <property type="entry name" value="Aconitase"/>
    <property type="match status" value="2"/>
</dbReference>
<dbReference type="CDD" id="cd01586">
    <property type="entry name" value="AcnA_IRP"/>
    <property type="match status" value="1"/>
</dbReference>
<dbReference type="Pfam" id="PF09742">
    <property type="entry name" value="Dymeclin"/>
    <property type="match status" value="3"/>
</dbReference>
<dbReference type="FunFam" id="3.30.499.10:FF:000005">
    <property type="entry name" value="cytoplasmic aconitate hydratase"/>
    <property type="match status" value="1"/>
</dbReference>
<evidence type="ECO:0000313" key="9">
    <source>
        <dbReference type="Proteomes" id="UP000728032"/>
    </source>
</evidence>
<keyword evidence="4" id="KW-0479">Metal-binding</keyword>
<dbReference type="GO" id="GO:0051539">
    <property type="term" value="F:4 iron, 4 sulfur cluster binding"/>
    <property type="evidence" value="ECO:0007669"/>
    <property type="project" value="UniProtKB-KW"/>
</dbReference>
<evidence type="ECO:0000256" key="2">
    <source>
        <dbReference type="ARBA" id="ARBA00007185"/>
    </source>
</evidence>
<reference evidence="8" key="1">
    <citation type="submission" date="2020-11" db="EMBL/GenBank/DDBJ databases">
        <authorList>
            <person name="Tran Van P."/>
        </authorList>
    </citation>
    <scope>NUCLEOTIDE SEQUENCE</scope>
</reference>
<dbReference type="InterPro" id="IPR015928">
    <property type="entry name" value="Aconitase/3IPM_dehydase_swvl"/>
</dbReference>
<keyword evidence="5" id="KW-0408">Iron</keyword>
<dbReference type="InterPro" id="IPR006249">
    <property type="entry name" value="Aconitase/IRP2"/>
</dbReference>
<keyword evidence="3" id="KW-0004">4Fe-4S</keyword>
<dbReference type="InterPro" id="IPR015931">
    <property type="entry name" value="Acnase/IPM_dHydase_lsu_aba_1/3"/>
</dbReference>
<dbReference type="EMBL" id="CAJPVJ010000581">
    <property type="protein sequence ID" value="CAG2162895.1"/>
    <property type="molecule type" value="Genomic_DNA"/>
</dbReference>
<protein>
    <recommendedName>
        <fullName evidence="7">Aconitase/3-isopropylmalate dehydratase large subunit alpha/beta/alpha domain-containing protein</fullName>
    </recommendedName>
</protein>
<feature type="domain" description="Aconitase/3-isopropylmalate dehydratase large subunit alpha/beta/alpha" evidence="7">
    <location>
        <begin position="815"/>
        <end position="885"/>
    </location>
</feature>
<organism evidence="8">
    <name type="scientific">Oppiella nova</name>
    <dbReference type="NCBI Taxonomy" id="334625"/>
    <lineage>
        <taxon>Eukaryota</taxon>
        <taxon>Metazoa</taxon>
        <taxon>Ecdysozoa</taxon>
        <taxon>Arthropoda</taxon>
        <taxon>Chelicerata</taxon>
        <taxon>Arachnida</taxon>
        <taxon>Acari</taxon>
        <taxon>Acariformes</taxon>
        <taxon>Sarcoptiformes</taxon>
        <taxon>Oribatida</taxon>
        <taxon>Brachypylina</taxon>
        <taxon>Oppioidea</taxon>
        <taxon>Oppiidae</taxon>
        <taxon>Oppiella</taxon>
    </lineage>
</organism>
<evidence type="ECO:0000256" key="5">
    <source>
        <dbReference type="ARBA" id="ARBA00023004"/>
    </source>
</evidence>
<dbReference type="SUPFAM" id="SSF53732">
    <property type="entry name" value="Aconitase iron-sulfur domain"/>
    <property type="match status" value="1"/>
</dbReference>
<dbReference type="Gene3D" id="6.10.190.10">
    <property type="match status" value="1"/>
</dbReference>
<dbReference type="InterPro" id="IPR001030">
    <property type="entry name" value="Acoase/IPM_deHydtase_lsu_aba"/>
</dbReference>
<comment type="cofactor">
    <cofactor evidence="1">
        <name>[4Fe-4S] cluster</name>
        <dbReference type="ChEBI" id="CHEBI:49883"/>
    </cofactor>
</comment>
<dbReference type="PANTHER" id="PTHR11670">
    <property type="entry name" value="ACONITASE/IRON-RESPONSIVE ELEMENT FAMILY MEMBER"/>
    <property type="match status" value="1"/>
</dbReference>
<dbReference type="InterPro" id="IPR036008">
    <property type="entry name" value="Aconitase_4Fe-4S_dom"/>
</dbReference>
<accession>A0A7R9LEM5</accession>
<name>A0A7R9LEM5_9ACAR</name>
<feature type="domain" description="Aconitase/3-isopropylmalate dehydratase large subunit alpha/beta/alpha" evidence="7">
    <location>
        <begin position="920"/>
        <end position="1372"/>
    </location>
</feature>
<proteinExistence type="inferred from homology"/>
<evidence type="ECO:0000256" key="4">
    <source>
        <dbReference type="ARBA" id="ARBA00022723"/>
    </source>
</evidence>
<evidence type="ECO:0000259" key="7">
    <source>
        <dbReference type="Pfam" id="PF00330"/>
    </source>
</evidence>
<dbReference type="InterPro" id="IPR018136">
    <property type="entry name" value="Aconitase_4Fe-4S_BS"/>
</dbReference>
<dbReference type="Gene3D" id="3.20.19.10">
    <property type="entry name" value="Aconitase, domain 4"/>
    <property type="match status" value="1"/>
</dbReference>
<dbReference type="PRINTS" id="PR00415">
    <property type="entry name" value="ACONITASE"/>
</dbReference>
<dbReference type="EMBL" id="OC915406">
    <property type="protein sequence ID" value="CAD7640297.1"/>
    <property type="molecule type" value="Genomic_DNA"/>
</dbReference>
<dbReference type="OrthoDB" id="6412630at2759"/>
<evidence type="ECO:0000256" key="3">
    <source>
        <dbReference type="ARBA" id="ARBA00022485"/>
    </source>
</evidence>
<dbReference type="Proteomes" id="UP000728032">
    <property type="component" value="Unassembled WGS sequence"/>
</dbReference>
<comment type="similarity">
    <text evidence="2">Belongs to the aconitase/IPM isomerase family.</text>
</comment>
<dbReference type="PROSITE" id="PS00450">
    <property type="entry name" value="ACONITASE_1"/>
    <property type="match status" value="1"/>
</dbReference>
<gene>
    <name evidence="8" type="ORF">ONB1V03_LOCUS2482</name>
</gene>
<dbReference type="GO" id="GO:0046872">
    <property type="term" value="F:metal ion binding"/>
    <property type="evidence" value="ECO:0007669"/>
    <property type="project" value="UniProtKB-KW"/>
</dbReference>
<keyword evidence="6" id="KW-0411">Iron-sulfur</keyword>
<dbReference type="PROSITE" id="PS01244">
    <property type="entry name" value="ACONITASE_2"/>
    <property type="match status" value="1"/>
</dbReference>
<keyword evidence="9" id="KW-1185">Reference proteome</keyword>
<evidence type="ECO:0000256" key="1">
    <source>
        <dbReference type="ARBA" id="ARBA00001966"/>
    </source>
</evidence>
<evidence type="ECO:0000313" key="8">
    <source>
        <dbReference type="EMBL" id="CAD7640297.1"/>
    </source>
</evidence>